<evidence type="ECO:0000256" key="5">
    <source>
        <dbReference type="ARBA" id="ARBA00022737"/>
    </source>
</evidence>
<gene>
    <name evidence="13" type="ORF">DYB37_005828</name>
</gene>
<dbReference type="InterPro" id="IPR038765">
    <property type="entry name" value="Papain-like_cys_pep_sf"/>
</dbReference>
<dbReference type="Proteomes" id="UP000285430">
    <property type="component" value="Unassembled WGS sequence"/>
</dbReference>
<dbReference type="VEuPathDB" id="FungiDB:H257_17344"/>
<evidence type="ECO:0000256" key="3">
    <source>
        <dbReference type="ARBA" id="ARBA00022490"/>
    </source>
</evidence>
<evidence type="ECO:0000256" key="4">
    <source>
        <dbReference type="ARBA" id="ARBA00022574"/>
    </source>
</evidence>
<keyword evidence="5" id="KW-0677">Repeat</keyword>
<dbReference type="EMBL" id="QUTH01003695">
    <property type="protein sequence ID" value="RHZ17829.1"/>
    <property type="molecule type" value="Genomic_DNA"/>
</dbReference>
<evidence type="ECO:0000313" key="14">
    <source>
        <dbReference type="Proteomes" id="UP000285430"/>
    </source>
</evidence>
<dbReference type="GO" id="GO:0004198">
    <property type="term" value="F:calcium-dependent cysteine-type endopeptidase activity"/>
    <property type="evidence" value="ECO:0007669"/>
    <property type="project" value="InterPro"/>
</dbReference>
<feature type="domain" description="Calpain catalytic" evidence="12">
    <location>
        <begin position="1079"/>
        <end position="1260"/>
    </location>
</feature>
<feature type="region of interest" description="Disordered" evidence="11">
    <location>
        <begin position="410"/>
        <end position="432"/>
    </location>
</feature>
<accession>A0A418ERX6</accession>
<dbReference type="SUPFAM" id="SSF54001">
    <property type="entry name" value="Cysteine proteinases"/>
    <property type="match status" value="1"/>
</dbReference>
<organism evidence="13 14">
    <name type="scientific">Aphanomyces astaci</name>
    <name type="common">Crayfish plague agent</name>
    <dbReference type="NCBI Taxonomy" id="112090"/>
    <lineage>
        <taxon>Eukaryota</taxon>
        <taxon>Sar</taxon>
        <taxon>Stramenopiles</taxon>
        <taxon>Oomycota</taxon>
        <taxon>Saprolegniomycetes</taxon>
        <taxon>Saprolegniales</taxon>
        <taxon>Verrucalvaceae</taxon>
        <taxon>Aphanomyces</taxon>
    </lineage>
</organism>
<comment type="caution">
    <text evidence="13">The sequence shown here is derived from an EMBL/GenBank/DDBJ whole genome shotgun (WGS) entry which is preliminary data.</text>
</comment>
<keyword evidence="6 10" id="KW-0175">Coiled coil</keyword>
<dbReference type="InterPro" id="IPR001300">
    <property type="entry name" value="Peptidase_C2_calpain_cat"/>
</dbReference>
<dbReference type="GO" id="GO:0005929">
    <property type="term" value="C:cilium"/>
    <property type="evidence" value="ECO:0007669"/>
    <property type="project" value="UniProtKB-SubCell"/>
</dbReference>
<keyword evidence="3" id="KW-0963">Cytoplasm</keyword>
<dbReference type="GO" id="GO:0005856">
    <property type="term" value="C:cytoskeleton"/>
    <property type="evidence" value="ECO:0007669"/>
    <property type="project" value="UniProtKB-SubCell"/>
</dbReference>
<name>A0A418ERX6_APHAT</name>
<evidence type="ECO:0000256" key="1">
    <source>
        <dbReference type="ARBA" id="ARBA00004138"/>
    </source>
</evidence>
<dbReference type="PANTHER" id="PTHR14885:SF3">
    <property type="entry name" value="CILIA- AND FLAGELLA-ASSOCIATED PROTEIN 44"/>
    <property type="match status" value="1"/>
</dbReference>
<sequence length="1260" mass="140876">MPSTTDGERATYELDLPYKTYGFRRVRKLTTDELVALASDPSVDAAKPTSYNPSPVSTAVSFGEVEVGVGAGPPNVLAALYCCASASCFLVSVGGVHAGAVYKCEWTKPFPVGVFPDDPQGTGQSLTLSHSQNEGKRTYQVAHDRMAAQNDVRLADEPISNVFLTNPVFVGAKAYVAFMDSVRIVDAETHHGVLRPDERRGRLVDEYEPSAFSPAAAIDPNALDDRLKVKEAPDITHKEAYTIQDAKLKLEADIRANSTLAKKNRTRGIIAEMRDQFAKLQELDARNEPLARLDDRQWNIDPDYLSLLMANGDKLCDEVRKEMAYAYEQSELLLHKMRNKYVGNVAVELITLHGFQNGLHVQSFRTTRMTDELQERLRVIHVEMQELAKNSQPTSEKTYTVLDFIHKPKAEASTNDKPTAGKKPKEEADDPRDVAAIAFASSHMQDYKLKTSATYVVPEDQRVNAMKKRKQMALLEEKMYEVAMGFNAKLLELRDLKLRLIEQIQDDNTTIKALDIDLAALYKGTVTTALALPAEFHLGNSSNKATSAATTPKPPVHPVLGQSCVPLGSTYELSPLETEEVRIQCIQLQRQRQALDSKIVHAVQTFDEAIYRLRREKLKLDIALKKGEIKLMTRLGELVLLEQFESKENLLVSKLEKCKTDKAQVVRELTDCSDQLVSKRKDMDECQRTESAVQSEFVALELTATEQDIQAFQTEKQMRFNELDVIVALSKHQLRCLQPKDAEAAASGTDPSALYLPETVENALVFNHSVVDRLASRILSLQEENKSLRQVFKDLHKQQSQLLRDKTRQNELIGQVNEKCNQLQLLKFGRLIDIDLLDKACDTGNLNELKTKVRTKEMHGEKQLTEAKGTSTTREQQRLKMEILTATQENTRLLTEIALLSERQFDLEKELNQADVNNTLVDDGAQLEKEMSERKKLVQLVKLQSREIDALKQEVLMLRGKRGQVVKRRSTMELVDGVMCTTTLTESPWQLEYAIDNMTGHEYDVELDFAGSSNLAVAGSATLSFRATLRPYAIVIATVARVRPLERCAVCINYHVHRTEGKEARPSPDESHLVELTGTFVDPSFPPTQACLGDISSVPSMRSILPTLTWAHVSSILHFPSAHPSVLPPSTARLSSSSLCGGDPAFVSIDTKCALQIVGDRMDILTRLFPHTVPRHGLDTHERFAVLLHRHGQPITVEIDGFVPCISHGGGPVVMKCRRTMQCVWPMLVHKALAKLYGGYSHLCQVSTMQLLHDMVGYPR</sequence>
<comment type="caution">
    <text evidence="9">Lacks conserved residue(s) required for the propagation of feature annotation.</text>
</comment>
<dbReference type="Pfam" id="PF00648">
    <property type="entry name" value="Peptidase_C2"/>
    <property type="match status" value="1"/>
</dbReference>
<proteinExistence type="predicted"/>
<dbReference type="PANTHER" id="PTHR14885">
    <property type="entry name" value="CILIA- AND FLAGELLA-ASSOCIATED PROTEIN 43-RELATED"/>
    <property type="match status" value="1"/>
</dbReference>
<reference evidence="13 14" key="1">
    <citation type="submission" date="2018-08" db="EMBL/GenBank/DDBJ databases">
        <title>Aphanomyces genome sequencing and annotation.</title>
        <authorList>
            <person name="Minardi D."/>
            <person name="Oidtmann B."/>
            <person name="Van Der Giezen M."/>
            <person name="Studholme D.J."/>
        </authorList>
    </citation>
    <scope>NUCLEOTIDE SEQUENCE [LARGE SCALE GENOMIC DNA]</scope>
    <source>
        <strain evidence="13 14">Da</strain>
    </source>
</reference>
<evidence type="ECO:0000259" key="12">
    <source>
        <dbReference type="PROSITE" id="PS50203"/>
    </source>
</evidence>
<dbReference type="GO" id="GO:0006508">
    <property type="term" value="P:proteolysis"/>
    <property type="evidence" value="ECO:0007669"/>
    <property type="project" value="InterPro"/>
</dbReference>
<protein>
    <recommendedName>
        <fullName evidence="12">Calpain catalytic domain-containing protein</fullName>
    </recommendedName>
</protein>
<evidence type="ECO:0000256" key="10">
    <source>
        <dbReference type="SAM" id="Coils"/>
    </source>
</evidence>
<evidence type="ECO:0000256" key="6">
    <source>
        <dbReference type="ARBA" id="ARBA00023054"/>
    </source>
</evidence>
<evidence type="ECO:0000256" key="9">
    <source>
        <dbReference type="PROSITE-ProRule" id="PRU00239"/>
    </source>
</evidence>
<dbReference type="VEuPathDB" id="FungiDB:H257_17345"/>
<evidence type="ECO:0000256" key="7">
    <source>
        <dbReference type="ARBA" id="ARBA00023212"/>
    </source>
</evidence>
<dbReference type="AlphaFoldDB" id="A0A418ERX6"/>
<feature type="coiled-coil region" evidence="10">
    <location>
        <begin position="771"/>
        <end position="798"/>
    </location>
</feature>
<comment type="subcellular location">
    <subcellularLocation>
        <location evidence="1">Cell projection</location>
        <location evidence="1">Cilium</location>
    </subcellularLocation>
    <subcellularLocation>
        <location evidence="2">Cytoplasm</location>
        <location evidence="2">Cytoskeleton</location>
    </subcellularLocation>
</comment>
<keyword evidence="4" id="KW-0853">WD repeat</keyword>
<keyword evidence="8" id="KW-0966">Cell projection</keyword>
<dbReference type="PROSITE" id="PS50203">
    <property type="entry name" value="CALPAIN_CAT"/>
    <property type="match status" value="1"/>
</dbReference>
<evidence type="ECO:0000313" key="13">
    <source>
        <dbReference type="EMBL" id="RHZ17829.1"/>
    </source>
</evidence>
<evidence type="ECO:0000256" key="8">
    <source>
        <dbReference type="ARBA" id="ARBA00023273"/>
    </source>
</evidence>
<evidence type="ECO:0000256" key="2">
    <source>
        <dbReference type="ARBA" id="ARBA00004245"/>
    </source>
</evidence>
<evidence type="ECO:0000256" key="11">
    <source>
        <dbReference type="SAM" id="MobiDB-lite"/>
    </source>
</evidence>
<keyword evidence="7" id="KW-0206">Cytoskeleton</keyword>